<feature type="transmembrane region" description="Helical" evidence="6">
    <location>
        <begin position="178"/>
        <end position="196"/>
    </location>
</feature>
<evidence type="ECO:0000256" key="3">
    <source>
        <dbReference type="ARBA" id="ARBA00022692"/>
    </source>
</evidence>
<comment type="similarity">
    <text evidence="2">Belongs to the PA-phosphatase related phosphoesterase family.</text>
</comment>
<feature type="domain" description="Phosphatidic acid phosphatase type 2/haloperoxidase" evidence="7">
    <location>
        <begin position="98"/>
        <end position="223"/>
    </location>
</feature>
<dbReference type="AlphaFoldDB" id="A0A5K1VN68"/>
<feature type="transmembrane region" description="Helical" evidence="6">
    <location>
        <begin position="94"/>
        <end position="112"/>
    </location>
</feature>
<dbReference type="PANTHER" id="PTHR10165:SF35">
    <property type="entry name" value="RE23632P"/>
    <property type="match status" value="1"/>
</dbReference>
<feature type="transmembrane region" description="Helical" evidence="6">
    <location>
        <begin position="208"/>
        <end position="225"/>
    </location>
</feature>
<comment type="caution">
    <text evidence="8">The sequence shown here is derived from an EMBL/GenBank/DDBJ whole genome shotgun (WGS) entry which is preliminary data.</text>
</comment>
<comment type="subcellular location">
    <subcellularLocation>
        <location evidence="1">Membrane</location>
        <topology evidence="1">Multi-pass membrane protein</topology>
    </subcellularLocation>
</comment>
<dbReference type="VEuPathDB" id="AmoebaDB:KM1_080900"/>
<evidence type="ECO:0000313" key="8">
    <source>
        <dbReference type="EMBL" id="GAT95287.1"/>
    </source>
</evidence>
<keyword evidence="5 6" id="KW-0472">Membrane</keyword>
<evidence type="ECO:0000256" key="1">
    <source>
        <dbReference type="ARBA" id="ARBA00004141"/>
    </source>
</evidence>
<dbReference type="VEuPathDB" id="AmoebaDB:EHI5A_072050"/>
<dbReference type="VEuPathDB" id="AmoebaDB:EHI_165320"/>
<evidence type="ECO:0000259" key="7">
    <source>
        <dbReference type="SMART" id="SM00014"/>
    </source>
</evidence>
<accession>A0A5K1VN68</accession>
<dbReference type="Gene3D" id="1.20.144.10">
    <property type="entry name" value="Phosphatidic acid phosphatase type 2/haloperoxidase"/>
    <property type="match status" value="1"/>
</dbReference>
<dbReference type="SUPFAM" id="SSF48317">
    <property type="entry name" value="Acid phosphatase/Vanadium-dependent haloperoxidase"/>
    <property type="match status" value="1"/>
</dbReference>
<organism evidence="8 9">
    <name type="scientific">Entamoeba histolytica</name>
    <dbReference type="NCBI Taxonomy" id="5759"/>
    <lineage>
        <taxon>Eukaryota</taxon>
        <taxon>Amoebozoa</taxon>
        <taxon>Evosea</taxon>
        <taxon>Archamoebae</taxon>
        <taxon>Mastigamoebida</taxon>
        <taxon>Entamoebidae</taxon>
        <taxon>Entamoeba</taxon>
    </lineage>
</organism>
<dbReference type="SMART" id="SM00014">
    <property type="entry name" value="acidPPc"/>
    <property type="match status" value="1"/>
</dbReference>
<dbReference type="InterPro" id="IPR000326">
    <property type="entry name" value="PAP2/HPO"/>
</dbReference>
<sequence length="255" mass="28892">MSIWTKIKHSFSLLDISEIFSDVIVFGISLLTIVITLFCSPNQMVIPNEKNNVNVDYLYVEKETIPFWLCALISYVPPLLLILLFSLFKKSSKFLFYSLFCLILCISSNIAITNCAKLFAGRPRPHFYARLSEHPEQVKSVYQSFPSGHSSSISNGMTFCTLFLAGQMKIFASSQESWKLLVVSLPSIVAIFIMITRTRDYYHNFSDIIGGGIIGLFTAFIFYCNKFNSLSSDHSDDLKITSISQLEDQTDIFDV</sequence>
<name>A0A5K1VN68_ENTHI</name>
<keyword evidence="4 6" id="KW-1133">Transmembrane helix</keyword>
<dbReference type="OMA" id="CTPLIVI"/>
<evidence type="ECO:0000313" key="9">
    <source>
        <dbReference type="Proteomes" id="UP000078387"/>
    </source>
</evidence>
<dbReference type="VEuPathDB" id="AmoebaDB:EHI8A_188100"/>
<dbReference type="Proteomes" id="UP000078387">
    <property type="component" value="Unassembled WGS sequence"/>
</dbReference>
<evidence type="ECO:0000256" key="2">
    <source>
        <dbReference type="ARBA" id="ARBA00008816"/>
    </source>
</evidence>
<keyword evidence="3 6" id="KW-0812">Transmembrane</keyword>
<evidence type="ECO:0000256" key="5">
    <source>
        <dbReference type="ARBA" id="ARBA00023136"/>
    </source>
</evidence>
<proteinExistence type="inferred from homology"/>
<reference evidence="8 9" key="1">
    <citation type="submission" date="2016-05" db="EMBL/GenBank/DDBJ databases">
        <title>First whole genome sequencing of Entamoeba histolytica HM1:IMSS-clone-6.</title>
        <authorList>
            <person name="Mukherjee Avik.K."/>
            <person name="Izumyama S."/>
            <person name="Nakada-Tsukui K."/>
            <person name="Nozaki T."/>
        </authorList>
    </citation>
    <scope>NUCLEOTIDE SEQUENCE [LARGE SCALE GENOMIC DNA]</scope>
    <source>
        <strain evidence="8 9">HM1:IMSS clone 6</strain>
    </source>
</reference>
<dbReference type="CDD" id="cd03390">
    <property type="entry name" value="PAP2_containing_1_like"/>
    <property type="match status" value="1"/>
</dbReference>
<dbReference type="PANTHER" id="PTHR10165">
    <property type="entry name" value="LIPID PHOSPHATE PHOSPHATASE"/>
    <property type="match status" value="1"/>
</dbReference>
<feature type="transmembrane region" description="Helical" evidence="6">
    <location>
        <begin position="20"/>
        <end position="45"/>
    </location>
</feature>
<dbReference type="Pfam" id="PF01569">
    <property type="entry name" value="PAP2"/>
    <property type="match status" value="1"/>
</dbReference>
<feature type="transmembrane region" description="Helical" evidence="6">
    <location>
        <begin position="65"/>
        <end position="87"/>
    </location>
</feature>
<dbReference type="FunFam" id="1.20.144.10:FF:000025">
    <property type="entry name" value="Lipid phosphate phosphatase, putative"/>
    <property type="match status" value="1"/>
</dbReference>
<dbReference type="EMBL" id="BDEQ01000001">
    <property type="protein sequence ID" value="GAT95287.1"/>
    <property type="molecule type" value="Genomic_DNA"/>
</dbReference>
<dbReference type="GO" id="GO:0016020">
    <property type="term" value="C:membrane"/>
    <property type="evidence" value="ECO:0007669"/>
    <property type="project" value="UniProtKB-SubCell"/>
</dbReference>
<dbReference type="VEuPathDB" id="AmoebaDB:EHI7A_040450"/>
<dbReference type="InterPro" id="IPR036938">
    <property type="entry name" value="PAP2/HPO_sf"/>
</dbReference>
<dbReference type="InterPro" id="IPR043216">
    <property type="entry name" value="PAP-like"/>
</dbReference>
<protein>
    <submittedName>
        <fullName evidence="8">Lipid phosphate phosphatase putative</fullName>
    </submittedName>
</protein>
<dbReference type="GO" id="GO:0006644">
    <property type="term" value="P:phospholipid metabolic process"/>
    <property type="evidence" value="ECO:0007669"/>
    <property type="project" value="InterPro"/>
</dbReference>
<evidence type="ECO:0000256" key="6">
    <source>
        <dbReference type="SAM" id="Phobius"/>
    </source>
</evidence>
<dbReference type="GO" id="GO:0046839">
    <property type="term" value="P:phospholipid dephosphorylation"/>
    <property type="evidence" value="ECO:0007669"/>
    <property type="project" value="TreeGrafter"/>
</dbReference>
<evidence type="ECO:0000256" key="4">
    <source>
        <dbReference type="ARBA" id="ARBA00022989"/>
    </source>
</evidence>
<gene>
    <name evidence="8" type="ORF">CL6EHI_165320</name>
</gene>
<dbReference type="GO" id="GO:0008195">
    <property type="term" value="F:phosphatidate phosphatase activity"/>
    <property type="evidence" value="ECO:0007669"/>
    <property type="project" value="TreeGrafter"/>
</dbReference>